<name>A0ABU4GV77_9CLOT</name>
<keyword evidence="1" id="KW-0472">Membrane</keyword>
<gene>
    <name evidence="2" type="ORF">RZO55_25495</name>
</gene>
<evidence type="ECO:0008006" key="4">
    <source>
        <dbReference type="Google" id="ProtNLM"/>
    </source>
</evidence>
<evidence type="ECO:0000313" key="2">
    <source>
        <dbReference type="EMBL" id="MDW2800925.1"/>
    </source>
</evidence>
<evidence type="ECO:0000313" key="3">
    <source>
        <dbReference type="Proteomes" id="UP001276854"/>
    </source>
</evidence>
<sequence>MKSLDKNTALLFAVLSVAFVFLMATDSVFFEWAFSRHQNILSWYIRPIFMIPLCYFAFIRNATGISATIFLLLTSMFWFPRPGAIDPKVGELLAMEREYLTENWTAAKIIVTSIVPVSMGLLIWGLWKRNIKAGIGVLIGIAFGKIIWSVAEGGASGAKVIIPALAGLAICLVVVIWWYKKRHIE</sequence>
<proteinExistence type="predicted"/>
<protein>
    <recommendedName>
        <fullName evidence="4">ABC transporter permease</fullName>
    </recommendedName>
</protein>
<feature type="transmembrane region" description="Helical" evidence="1">
    <location>
        <begin position="157"/>
        <end position="179"/>
    </location>
</feature>
<keyword evidence="1" id="KW-0812">Transmembrane</keyword>
<feature type="transmembrane region" description="Helical" evidence="1">
    <location>
        <begin position="104"/>
        <end position="126"/>
    </location>
</feature>
<feature type="transmembrane region" description="Helical" evidence="1">
    <location>
        <begin position="133"/>
        <end position="151"/>
    </location>
</feature>
<accession>A0ABU4GV77</accession>
<organism evidence="2 3">
    <name type="scientific">Clostridium boliviensis</name>
    <dbReference type="NCBI Taxonomy" id="318465"/>
    <lineage>
        <taxon>Bacteria</taxon>
        <taxon>Bacillati</taxon>
        <taxon>Bacillota</taxon>
        <taxon>Clostridia</taxon>
        <taxon>Eubacteriales</taxon>
        <taxon>Clostridiaceae</taxon>
        <taxon>Clostridium</taxon>
    </lineage>
</organism>
<dbReference type="RefSeq" id="WP_318067085.1">
    <property type="nucleotide sequence ID" value="NZ_JAWONS010000329.1"/>
</dbReference>
<feature type="transmembrane region" description="Helical" evidence="1">
    <location>
        <begin position="65"/>
        <end position="84"/>
    </location>
</feature>
<dbReference type="EMBL" id="JAWONS010000329">
    <property type="protein sequence ID" value="MDW2800925.1"/>
    <property type="molecule type" value="Genomic_DNA"/>
</dbReference>
<keyword evidence="3" id="KW-1185">Reference proteome</keyword>
<evidence type="ECO:0000256" key="1">
    <source>
        <dbReference type="SAM" id="Phobius"/>
    </source>
</evidence>
<reference evidence="2 3" key="1">
    <citation type="submission" date="2023-10" db="EMBL/GenBank/DDBJ databases">
        <title>A novel Glycoside Hydrolase 43-Like Enzyme from Clostrdium boliviensis is an Endo-xylanase, and a Candidate for Xylooligosaccharides Production from Different Xylan Substrates.</title>
        <authorList>
            <person name="Alvarez M.T."/>
            <person name="Rocabado-Villegas L.R."/>
            <person name="Salas-Veizaga D.M."/>
            <person name="Linares-Pasten J.A."/>
            <person name="Gudmundsdottir E.E."/>
            <person name="Hreggvidsson G.O."/>
            <person name="Adlercreutz P."/>
            <person name="Nordberg Karlsson E."/>
        </authorList>
    </citation>
    <scope>NUCLEOTIDE SEQUENCE [LARGE SCALE GENOMIC DNA]</scope>
    <source>
        <strain evidence="2 3">E-1</strain>
    </source>
</reference>
<comment type="caution">
    <text evidence="2">The sequence shown here is derived from an EMBL/GenBank/DDBJ whole genome shotgun (WGS) entry which is preliminary data.</text>
</comment>
<feature type="transmembrane region" description="Helical" evidence="1">
    <location>
        <begin position="40"/>
        <end position="58"/>
    </location>
</feature>
<keyword evidence="1" id="KW-1133">Transmembrane helix</keyword>
<dbReference type="Proteomes" id="UP001276854">
    <property type="component" value="Unassembled WGS sequence"/>
</dbReference>